<protein>
    <submittedName>
        <fullName evidence="4">S-layer homology domain-containing protein</fullName>
    </submittedName>
</protein>
<proteinExistence type="predicted"/>
<dbReference type="PANTHER" id="PTHR43308">
    <property type="entry name" value="OUTER MEMBRANE PROTEIN ALPHA-RELATED"/>
    <property type="match status" value="1"/>
</dbReference>
<sequence length="170" mass="18585">MKQAMLKRAVAASVALLTLAGGATSAFADGKDKGHNNNDDHGKAQSHGKKAGIDIQLNFKDEKELKWAFEHIIRLASKGVFNGYDDGTFKPQQSISRIESIVAAVRLMGLREQAESQAEMSTKLNFKDADQLASKYPWAVGYVAVALEKDLFSETDMVVQPDKPATRLFA</sequence>
<keyword evidence="2" id="KW-0732">Signal</keyword>
<dbReference type="Proteomes" id="UP001519887">
    <property type="component" value="Unassembled WGS sequence"/>
</dbReference>
<keyword evidence="5" id="KW-1185">Reference proteome</keyword>
<feature type="non-terminal residue" evidence="4">
    <location>
        <position position="170"/>
    </location>
</feature>
<feature type="signal peptide" evidence="2">
    <location>
        <begin position="1"/>
        <end position="28"/>
    </location>
</feature>
<dbReference type="InterPro" id="IPR001119">
    <property type="entry name" value="SLH_dom"/>
</dbReference>
<feature type="compositionally biased region" description="Basic and acidic residues" evidence="1">
    <location>
        <begin position="30"/>
        <end position="43"/>
    </location>
</feature>
<comment type="caution">
    <text evidence="4">The sequence shown here is derived from an EMBL/GenBank/DDBJ whole genome shotgun (WGS) entry which is preliminary data.</text>
</comment>
<evidence type="ECO:0000313" key="4">
    <source>
        <dbReference type="EMBL" id="MBW7456940.1"/>
    </source>
</evidence>
<evidence type="ECO:0000259" key="3">
    <source>
        <dbReference type="PROSITE" id="PS51272"/>
    </source>
</evidence>
<evidence type="ECO:0000256" key="2">
    <source>
        <dbReference type="SAM" id="SignalP"/>
    </source>
</evidence>
<dbReference type="EMBL" id="JAHZIK010000706">
    <property type="protein sequence ID" value="MBW7456940.1"/>
    <property type="molecule type" value="Genomic_DNA"/>
</dbReference>
<dbReference type="Pfam" id="PF00395">
    <property type="entry name" value="SLH"/>
    <property type="match status" value="1"/>
</dbReference>
<feature type="chain" id="PRO_5045993716" evidence="2">
    <location>
        <begin position="29"/>
        <end position="170"/>
    </location>
</feature>
<organism evidence="4 5">
    <name type="scientific">Paenibacillus sepulcri</name>
    <dbReference type="NCBI Taxonomy" id="359917"/>
    <lineage>
        <taxon>Bacteria</taxon>
        <taxon>Bacillati</taxon>
        <taxon>Bacillota</taxon>
        <taxon>Bacilli</taxon>
        <taxon>Bacillales</taxon>
        <taxon>Paenibacillaceae</taxon>
        <taxon>Paenibacillus</taxon>
    </lineage>
</organism>
<evidence type="ECO:0000313" key="5">
    <source>
        <dbReference type="Proteomes" id="UP001519887"/>
    </source>
</evidence>
<dbReference type="InterPro" id="IPR051465">
    <property type="entry name" value="Cell_Envelope_Struct_Comp"/>
</dbReference>
<feature type="region of interest" description="Disordered" evidence="1">
    <location>
        <begin position="30"/>
        <end position="49"/>
    </location>
</feature>
<name>A0ABS7C7N4_9BACL</name>
<evidence type="ECO:0000256" key="1">
    <source>
        <dbReference type="SAM" id="MobiDB-lite"/>
    </source>
</evidence>
<dbReference type="PROSITE" id="PS51272">
    <property type="entry name" value="SLH"/>
    <property type="match status" value="1"/>
</dbReference>
<feature type="domain" description="SLH" evidence="3">
    <location>
        <begin position="55"/>
        <end position="118"/>
    </location>
</feature>
<reference evidence="4 5" key="1">
    <citation type="submission" date="2021-07" db="EMBL/GenBank/DDBJ databases">
        <title>Paenibacillus radiodurans sp. nov., isolated from the southeastern edge of Tengger Desert.</title>
        <authorList>
            <person name="Zhang G."/>
        </authorList>
    </citation>
    <scope>NUCLEOTIDE SEQUENCE [LARGE SCALE GENOMIC DNA]</scope>
    <source>
        <strain evidence="4 5">CCM 7311</strain>
    </source>
</reference>
<gene>
    <name evidence="4" type="ORF">K0U00_23160</name>
</gene>
<accession>A0ABS7C7N4</accession>
<dbReference type="PANTHER" id="PTHR43308:SF5">
    <property type="entry name" value="S-LAYER PROTEIN _ PEPTIDOGLYCAN ENDO-BETA-N-ACETYLGLUCOSAMINIDASE"/>
    <property type="match status" value="1"/>
</dbReference>